<comment type="caution">
    <text evidence="1">The sequence shown here is derived from an EMBL/GenBank/DDBJ whole genome shotgun (WGS) entry which is preliminary data.</text>
</comment>
<evidence type="ECO:0000313" key="2">
    <source>
        <dbReference type="Proteomes" id="UP001530400"/>
    </source>
</evidence>
<keyword evidence="2" id="KW-1185">Reference proteome</keyword>
<dbReference type="EMBL" id="JALLPJ020001189">
    <property type="protein sequence ID" value="KAL3774550.1"/>
    <property type="molecule type" value="Genomic_DNA"/>
</dbReference>
<gene>
    <name evidence="1" type="ORF">ACHAWO_004001</name>
</gene>
<name>A0ABD3NEQ0_9STRA</name>
<dbReference type="SUPFAM" id="SSF57850">
    <property type="entry name" value="RING/U-box"/>
    <property type="match status" value="1"/>
</dbReference>
<dbReference type="AlphaFoldDB" id="A0ABD3NEQ0"/>
<evidence type="ECO:0000313" key="1">
    <source>
        <dbReference type="EMBL" id="KAL3774550.1"/>
    </source>
</evidence>
<organism evidence="1 2">
    <name type="scientific">Cyclotella atomus</name>
    <dbReference type="NCBI Taxonomy" id="382360"/>
    <lineage>
        <taxon>Eukaryota</taxon>
        <taxon>Sar</taxon>
        <taxon>Stramenopiles</taxon>
        <taxon>Ochrophyta</taxon>
        <taxon>Bacillariophyta</taxon>
        <taxon>Coscinodiscophyceae</taxon>
        <taxon>Thalassiosirophycidae</taxon>
        <taxon>Stephanodiscales</taxon>
        <taxon>Stephanodiscaceae</taxon>
        <taxon>Cyclotella</taxon>
    </lineage>
</organism>
<reference evidence="1 2" key="1">
    <citation type="submission" date="2024-10" db="EMBL/GenBank/DDBJ databases">
        <title>Updated reference genomes for cyclostephanoid diatoms.</title>
        <authorList>
            <person name="Roberts W.R."/>
            <person name="Alverson A.J."/>
        </authorList>
    </citation>
    <scope>NUCLEOTIDE SEQUENCE [LARGE SCALE GENOMIC DNA]</scope>
    <source>
        <strain evidence="1 2">AJA010-31</strain>
    </source>
</reference>
<proteinExistence type="predicted"/>
<sequence length="443" mass="50444">MPTEHRIPIETKQNEVFVPQLPAIELQAELIEKDDGIDALNSTEASIPDHLKCAICSFVVKDPVVVPWDPEHKPVCGPCFKFGIMENGGVCPLTGTGECDAYLECLLPDTQLDAKAKLFNDSIIVKHKKHRGRECGDIESPLLSRGWEMGSFEDRNQNRTCWISPVRKIRFVLHKDALKFDSLVQNHGDEYAAWESYSDLREEQGVQRRVIDSKLYDTNINLESCGWIKGKKRGRRIWLSPQYKIPFLWQKVAIEFHQHRQNYDDEAKAMEDFLDKRAVSISKKVSDFILGGSCTVERHIHGEVDVDNLDSLASQFGIKFLFAPSSQAGQKTIPIVRKKRETLVFDLEVANPPPATTRCISNRRATQKLKKVTGTIHRRSTKRKEAQKCKTVAGTIRTRSTRRKEVKVAVVTPKKKESRKLRQERVLFEMSASVIGHMKLNGE</sequence>
<protein>
    <submittedName>
        <fullName evidence="1">Uncharacterized protein</fullName>
    </submittedName>
</protein>
<accession>A0ABD3NEQ0</accession>
<dbReference type="Proteomes" id="UP001530400">
    <property type="component" value="Unassembled WGS sequence"/>
</dbReference>